<dbReference type="RefSeq" id="XP_040757461.1">
    <property type="nucleotide sequence ID" value="XM_040913614.1"/>
</dbReference>
<proteinExistence type="predicted"/>
<reference evidence="1 2" key="1">
    <citation type="journal article" date="2016" name="Mol. Biol. Evol.">
        <title>Comparative Genomics of Early-Diverging Mushroom-Forming Fungi Provides Insights into the Origins of Lignocellulose Decay Capabilities.</title>
        <authorList>
            <person name="Nagy L.G."/>
            <person name="Riley R."/>
            <person name="Tritt A."/>
            <person name="Adam C."/>
            <person name="Daum C."/>
            <person name="Floudas D."/>
            <person name="Sun H."/>
            <person name="Yadav J.S."/>
            <person name="Pangilinan J."/>
            <person name="Larsson K.H."/>
            <person name="Matsuura K."/>
            <person name="Barry K."/>
            <person name="Labutti K."/>
            <person name="Kuo R."/>
            <person name="Ohm R.A."/>
            <person name="Bhattacharya S.S."/>
            <person name="Shirouzu T."/>
            <person name="Yoshinaga Y."/>
            <person name="Martin F.M."/>
            <person name="Grigoriev I.V."/>
            <person name="Hibbett D.S."/>
        </authorList>
    </citation>
    <scope>NUCLEOTIDE SEQUENCE [LARGE SCALE GENOMIC DNA]</scope>
    <source>
        <strain evidence="1 2">93-53</strain>
    </source>
</reference>
<dbReference type="Proteomes" id="UP000076871">
    <property type="component" value="Unassembled WGS sequence"/>
</dbReference>
<evidence type="ECO:0000313" key="1">
    <source>
        <dbReference type="EMBL" id="KZS99720.1"/>
    </source>
</evidence>
<dbReference type="InParanoid" id="A0A165AV42"/>
<keyword evidence="2" id="KW-1185">Reference proteome</keyword>
<name>A0A165AV42_9APHY</name>
<dbReference type="EMBL" id="KV427726">
    <property type="protein sequence ID" value="KZS99720.1"/>
    <property type="molecule type" value="Genomic_DNA"/>
</dbReference>
<protein>
    <submittedName>
        <fullName evidence="1">Uncharacterized protein</fullName>
    </submittedName>
</protein>
<gene>
    <name evidence="1" type="ORF">LAESUDRAFT_765244</name>
</gene>
<evidence type="ECO:0000313" key="2">
    <source>
        <dbReference type="Proteomes" id="UP000076871"/>
    </source>
</evidence>
<accession>A0A165AV42</accession>
<organism evidence="1 2">
    <name type="scientific">Laetiporus sulphureus 93-53</name>
    <dbReference type="NCBI Taxonomy" id="1314785"/>
    <lineage>
        <taxon>Eukaryota</taxon>
        <taxon>Fungi</taxon>
        <taxon>Dikarya</taxon>
        <taxon>Basidiomycota</taxon>
        <taxon>Agaricomycotina</taxon>
        <taxon>Agaricomycetes</taxon>
        <taxon>Polyporales</taxon>
        <taxon>Laetiporus</taxon>
    </lineage>
</organism>
<dbReference type="AlphaFoldDB" id="A0A165AV42"/>
<dbReference type="GeneID" id="63830642"/>
<sequence length="103" mass="11750">MAKAQETMNFAFRPPSSMLIVTHYPCQAAPSDGASSRSISKMLRWMRGFNEQGNTVIKTQLGPLYHTRNTRRSPRSVYRLRQVMVGLCGLRVHRRSFCCSNIT</sequence>